<gene>
    <name evidence="6" type="ORF">TRSC58_01717</name>
</gene>
<dbReference type="AlphaFoldDB" id="A0A061J881"/>
<dbReference type="InterPro" id="IPR056552">
    <property type="entry name" value="Ribonucl_Kappa"/>
</dbReference>
<evidence type="ECO:0000256" key="3">
    <source>
        <dbReference type="ARBA" id="ARBA00022989"/>
    </source>
</evidence>
<sequence>MASDSCPNCCAVLSLMGIVHLILFGGMFSVRAVSFHITSVENGWDIDEKARACFNGAIFYGITLFLSVVARIYTRRGQAARQALIEAERLRERAELHIE</sequence>
<organism evidence="6 7">
    <name type="scientific">Trypanosoma rangeli SC58</name>
    <dbReference type="NCBI Taxonomy" id="429131"/>
    <lineage>
        <taxon>Eukaryota</taxon>
        <taxon>Discoba</taxon>
        <taxon>Euglenozoa</taxon>
        <taxon>Kinetoplastea</taxon>
        <taxon>Metakinetoplastina</taxon>
        <taxon>Trypanosomatida</taxon>
        <taxon>Trypanosomatidae</taxon>
        <taxon>Trypanosoma</taxon>
        <taxon>Herpetosoma</taxon>
    </lineage>
</organism>
<keyword evidence="7" id="KW-1185">Reference proteome</keyword>
<evidence type="ECO:0000313" key="7">
    <source>
        <dbReference type="Proteomes" id="UP000031737"/>
    </source>
</evidence>
<protein>
    <submittedName>
        <fullName evidence="6">Uncharacterized protein</fullName>
    </submittedName>
</protein>
<feature type="transmembrane region" description="Helical" evidence="5">
    <location>
        <begin position="12"/>
        <end position="37"/>
    </location>
</feature>
<dbReference type="GO" id="GO:0016020">
    <property type="term" value="C:membrane"/>
    <property type="evidence" value="ECO:0007669"/>
    <property type="project" value="UniProtKB-SubCell"/>
</dbReference>
<keyword evidence="2 5" id="KW-0812">Transmembrane</keyword>
<evidence type="ECO:0000256" key="4">
    <source>
        <dbReference type="ARBA" id="ARBA00023136"/>
    </source>
</evidence>
<keyword evidence="4 5" id="KW-0472">Membrane</keyword>
<comment type="caution">
    <text evidence="6">The sequence shown here is derived from an EMBL/GenBank/DDBJ whole genome shotgun (WGS) entry which is preliminary data.</text>
</comment>
<evidence type="ECO:0000313" key="6">
    <source>
        <dbReference type="EMBL" id="ESL10550.1"/>
    </source>
</evidence>
<keyword evidence="3 5" id="KW-1133">Transmembrane helix</keyword>
<evidence type="ECO:0000256" key="1">
    <source>
        <dbReference type="ARBA" id="ARBA00004370"/>
    </source>
</evidence>
<reference evidence="6 7" key="1">
    <citation type="submission" date="2013-07" db="EMBL/GenBank/DDBJ databases">
        <authorList>
            <person name="Stoco P.H."/>
            <person name="Wagner G."/>
            <person name="Gerber A."/>
            <person name="Zaha A."/>
            <person name="Thompson C."/>
            <person name="Bartholomeu D.C."/>
            <person name="Luckemeyer D.D."/>
            <person name="Bahia D."/>
            <person name="Loreto E."/>
            <person name="Prestes E.B."/>
            <person name="Lima F.M."/>
            <person name="Rodrigues-Luiz G."/>
            <person name="Vallejo G.A."/>
            <person name="Filho J.F."/>
            <person name="Monteiro K.M."/>
            <person name="Tyler K.M."/>
            <person name="de Almeida L.G."/>
            <person name="Ortiz M.F."/>
            <person name="Siervo M.A."/>
            <person name="de Moraes M.H."/>
            <person name="Cunha O.L."/>
            <person name="Mendonca-Neto R."/>
            <person name="Silva R."/>
            <person name="Teixeira S.M."/>
            <person name="Murta S.M."/>
            <person name="Sincero T.C."/>
            <person name="Mendes T.A."/>
            <person name="Urmenyi T.P."/>
            <person name="Silva V.G."/>
            <person name="da Rocha W.D."/>
            <person name="Andersson B."/>
            <person name="Romanha A.J."/>
            <person name="Steindel M."/>
            <person name="de Vasconcelos A.T."/>
            <person name="Grisard E.C."/>
        </authorList>
    </citation>
    <scope>NUCLEOTIDE SEQUENCE [LARGE SCALE GENOMIC DNA]</scope>
    <source>
        <strain evidence="6 7">SC58</strain>
    </source>
</reference>
<dbReference type="OrthoDB" id="67317at2759"/>
<dbReference type="EMBL" id="AUPL01001717">
    <property type="protein sequence ID" value="ESL10550.1"/>
    <property type="molecule type" value="Genomic_DNA"/>
</dbReference>
<dbReference type="PANTHER" id="PTHR39668:SF1">
    <property type="entry name" value="T. BRUCEI SPP.-SPECIFIC PROTEIN"/>
    <property type="match status" value="1"/>
</dbReference>
<feature type="transmembrane region" description="Helical" evidence="5">
    <location>
        <begin position="57"/>
        <end position="74"/>
    </location>
</feature>
<name>A0A061J881_TRYRA</name>
<dbReference type="PANTHER" id="PTHR39668">
    <property type="entry name" value="HYPOTHETICAL TRANSMEMBRANE PROTEIN L6586.03-RELATED"/>
    <property type="match status" value="1"/>
</dbReference>
<comment type="subcellular location">
    <subcellularLocation>
        <location evidence="1">Membrane</location>
    </subcellularLocation>
</comment>
<dbReference type="Proteomes" id="UP000031737">
    <property type="component" value="Unassembled WGS sequence"/>
</dbReference>
<accession>A0A061J881</accession>
<dbReference type="VEuPathDB" id="TriTrypDB:TRSC58_01717"/>
<dbReference type="Pfam" id="PF23489">
    <property type="entry name" value="V-ATPase_su_f"/>
    <property type="match status" value="1"/>
</dbReference>
<evidence type="ECO:0000256" key="2">
    <source>
        <dbReference type="ARBA" id="ARBA00022692"/>
    </source>
</evidence>
<proteinExistence type="predicted"/>
<evidence type="ECO:0000256" key="5">
    <source>
        <dbReference type="SAM" id="Phobius"/>
    </source>
</evidence>